<evidence type="ECO:0000256" key="6">
    <source>
        <dbReference type="ARBA" id="ARBA00023136"/>
    </source>
</evidence>
<dbReference type="GO" id="GO:0008381">
    <property type="term" value="F:mechanosensitive monoatomic ion channel activity"/>
    <property type="evidence" value="ECO:0007669"/>
    <property type="project" value="InterPro"/>
</dbReference>
<evidence type="ECO:0000256" key="7">
    <source>
        <dbReference type="SAM" id="Phobius"/>
    </source>
</evidence>
<dbReference type="EMBL" id="JACGXN010000005">
    <property type="protein sequence ID" value="MBA8879848.1"/>
    <property type="molecule type" value="Genomic_DNA"/>
</dbReference>
<sequence length="760" mass="80958">MLNHAGILAALRAVAVCLLVALPGVFIASTEVAAQTAPETVTIILQRGQSETDINNTLRAAYASGRNVVVRWEDPAPAGAAAPASVPAKAPAAPAKQQGTPLDQAEVLANGLLDSFSMGLSVGITGIGHIAELPFMMDKGLQNQGGDWGHVTLVTLGALLAAAVAGWIAFRLGTALIVRPISQDADLVHRARGSFARTLRDVVAICAFIAVGHVVINGLTVMSPMASHLSVRLLHAAGLTLIYAAVGRLFLSPGDPRARLLPINNPQWHFRMLVAYGLIGAVIGQLVRLSVESGVSRSVTEGWFLIAATVVTLLKLWWFIGGRTDIVNVFAGSSPTMTRKMIASALPAFLSLTAILIWVVGCMAASSPQRAHWGEAAGATQVIILLIPIIALGLHALIEAMHERHHNESHLPPLVRAFIAAIQTLVAGGIWLLGLYIIVRLWTTYLDESGYSMLLTLITGLLRVSVAIVVGWAIWSFLRHYFSALAPTSRPLLPGQEDTDGTTRTATGRLSTILPLIRDLAFGAIVAITALVVLSSLGMDIGPLLAGFGVLGLAISFGSQTLVKDVVSGIFFIADDAFRTGEYIDTGKLKGTVERITLRSLQLRHQNGPVHTIPFGQIQSVTNYSRDWSTIKFELRFDRDTDPEKIRKTVKKVGQEMLEDPELGSEFLVPLKFQGIQDITENSMVVRLKFTAKPGNPSLIQRESMKRLLVAFREAGLMLASNAVTVRSGTNDAAGAGAATQIALEKAAELASTQAAAKAG</sequence>
<evidence type="ECO:0000256" key="1">
    <source>
        <dbReference type="ARBA" id="ARBA00004651"/>
    </source>
</evidence>
<feature type="transmembrane region" description="Helical" evidence="7">
    <location>
        <begin position="233"/>
        <end position="251"/>
    </location>
</feature>
<feature type="transmembrane region" description="Helical" evidence="7">
    <location>
        <begin position="202"/>
        <end position="221"/>
    </location>
</feature>
<feature type="transmembrane region" description="Helical" evidence="7">
    <location>
        <begin position="378"/>
        <end position="398"/>
    </location>
</feature>
<feature type="domain" description="Mechanosensitive ion channel MscS" evidence="8">
    <location>
        <begin position="561"/>
        <end position="626"/>
    </location>
</feature>
<dbReference type="InterPro" id="IPR011066">
    <property type="entry name" value="MscS_channel_C_sf"/>
</dbReference>
<reference evidence="10 11" key="1">
    <citation type="submission" date="2020-07" db="EMBL/GenBank/DDBJ databases">
        <title>Genomic Encyclopedia of Type Strains, Phase IV (KMG-V): Genome sequencing to study the core and pangenomes of soil and plant-associated prokaryotes.</title>
        <authorList>
            <person name="Whitman W."/>
        </authorList>
    </citation>
    <scope>NUCLEOTIDE SEQUENCE [LARGE SCALE GENOMIC DNA]</scope>
    <source>
        <strain evidence="10 11">AN3</strain>
    </source>
</reference>
<accession>A0A839ENM0</accession>
<feature type="domain" description="Mechanosensitive ion channel transmembrane helices 2/3" evidence="9">
    <location>
        <begin position="525"/>
        <end position="560"/>
    </location>
</feature>
<evidence type="ECO:0000256" key="5">
    <source>
        <dbReference type="ARBA" id="ARBA00022989"/>
    </source>
</evidence>
<dbReference type="Gene3D" id="3.30.70.100">
    <property type="match status" value="1"/>
</dbReference>
<organism evidence="10 11">
    <name type="scientific">Phyllobacterium myrsinacearum</name>
    <dbReference type="NCBI Taxonomy" id="28101"/>
    <lineage>
        <taxon>Bacteria</taxon>
        <taxon>Pseudomonadati</taxon>
        <taxon>Pseudomonadota</taxon>
        <taxon>Alphaproteobacteria</taxon>
        <taxon>Hyphomicrobiales</taxon>
        <taxon>Phyllobacteriaceae</taxon>
        <taxon>Phyllobacterium</taxon>
    </lineage>
</organism>
<dbReference type="Pfam" id="PF00924">
    <property type="entry name" value="MS_channel_2nd"/>
    <property type="match status" value="1"/>
</dbReference>
<dbReference type="SUPFAM" id="SSF50182">
    <property type="entry name" value="Sm-like ribonucleoproteins"/>
    <property type="match status" value="1"/>
</dbReference>
<dbReference type="Gene3D" id="2.30.30.60">
    <property type="match status" value="1"/>
</dbReference>
<evidence type="ECO:0000256" key="2">
    <source>
        <dbReference type="ARBA" id="ARBA00008017"/>
    </source>
</evidence>
<evidence type="ECO:0000259" key="8">
    <source>
        <dbReference type="Pfam" id="PF00924"/>
    </source>
</evidence>
<dbReference type="Gene3D" id="1.10.287.1260">
    <property type="match status" value="1"/>
</dbReference>
<feature type="transmembrane region" description="Helical" evidence="7">
    <location>
        <begin position="272"/>
        <end position="291"/>
    </location>
</feature>
<dbReference type="AlphaFoldDB" id="A0A839ENM0"/>
<dbReference type="SUPFAM" id="SSF82861">
    <property type="entry name" value="Mechanosensitive channel protein MscS (YggB), transmembrane region"/>
    <property type="match status" value="1"/>
</dbReference>
<feature type="transmembrane region" description="Helical" evidence="7">
    <location>
        <begin position="148"/>
        <end position="170"/>
    </location>
</feature>
<comment type="similarity">
    <text evidence="2">Belongs to the MscS (TC 1.A.23) family.</text>
</comment>
<dbReference type="Proteomes" id="UP000549052">
    <property type="component" value="Unassembled WGS sequence"/>
</dbReference>
<dbReference type="SUPFAM" id="SSF82689">
    <property type="entry name" value="Mechanosensitive channel protein MscS (YggB), C-terminal domain"/>
    <property type="match status" value="1"/>
</dbReference>
<feature type="transmembrane region" description="Helical" evidence="7">
    <location>
        <begin position="303"/>
        <end position="320"/>
    </location>
</feature>
<keyword evidence="11" id="KW-1185">Reference proteome</keyword>
<feature type="transmembrane region" description="Helical" evidence="7">
    <location>
        <begin position="341"/>
        <end position="366"/>
    </location>
</feature>
<protein>
    <submittedName>
        <fullName evidence="10">Small-conductance mechanosensitive channel</fullName>
    </submittedName>
</protein>
<dbReference type="PANTHER" id="PTHR30460">
    <property type="entry name" value="MODERATE CONDUCTANCE MECHANOSENSITIVE CHANNEL YBIO"/>
    <property type="match status" value="1"/>
</dbReference>
<dbReference type="RefSeq" id="WP_182550482.1">
    <property type="nucleotide sequence ID" value="NZ_JACGXN010000005.1"/>
</dbReference>
<feature type="transmembrane region" description="Helical" evidence="7">
    <location>
        <begin position="451"/>
        <end position="475"/>
    </location>
</feature>
<dbReference type="InterPro" id="IPR006685">
    <property type="entry name" value="MscS_channel_2nd"/>
</dbReference>
<dbReference type="PANTHER" id="PTHR30460:SF0">
    <property type="entry name" value="MODERATE CONDUCTANCE MECHANOSENSITIVE CHANNEL YBIO"/>
    <property type="match status" value="1"/>
</dbReference>
<feature type="transmembrane region" description="Helical" evidence="7">
    <location>
        <begin position="520"/>
        <end position="538"/>
    </location>
</feature>
<evidence type="ECO:0000313" key="11">
    <source>
        <dbReference type="Proteomes" id="UP000549052"/>
    </source>
</evidence>
<keyword evidence="3" id="KW-1003">Cell membrane</keyword>
<evidence type="ECO:0000256" key="4">
    <source>
        <dbReference type="ARBA" id="ARBA00022692"/>
    </source>
</evidence>
<evidence type="ECO:0000259" key="9">
    <source>
        <dbReference type="Pfam" id="PF21088"/>
    </source>
</evidence>
<dbReference type="InterPro" id="IPR010920">
    <property type="entry name" value="LSM_dom_sf"/>
</dbReference>
<dbReference type="InterPro" id="IPR049142">
    <property type="entry name" value="MS_channel_1st"/>
</dbReference>
<dbReference type="InterPro" id="IPR045276">
    <property type="entry name" value="YbiO_bact"/>
</dbReference>
<dbReference type="InterPro" id="IPR011014">
    <property type="entry name" value="MscS_channel_TM-2"/>
</dbReference>
<keyword evidence="5 7" id="KW-1133">Transmembrane helix</keyword>
<dbReference type="Pfam" id="PF21088">
    <property type="entry name" value="MS_channel_1st"/>
    <property type="match status" value="1"/>
</dbReference>
<proteinExistence type="inferred from homology"/>
<dbReference type="GO" id="GO:0005886">
    <property type="term" value="C:plasma membrane"/>
    <property type="evidence" value="ECO:0007669"/>
    <property type="project" value="UniProtKB-SubCell"/>
</dbReference>
<comment type="subcellular location">
    <subcellularLocation>
        <location evidence="1">Cell membrane</location>
        <topology evidence="1">Multi-pass membrane protein</topology>
    </subcellularLocation>
</comment>
<comment type="caution">
    <text evidence="10">The sequence shown here is derived from an EMBL/GenBank/DDBJ whole genome shotgun (WGS) entry which is preliminary data.</text>
</comment>
<keyword evidence="4 7" id="KW-0812">Transmembrane</keyword>
<evidence type="ECO:0000313" key="10">
    <source>
        <dbReference type="EMBL" id="MBA8879848.1"/>
    </source>
</evidence>
<gene>
    <name evidence="10" type="ORF">FHW16_003567</name>
</gene>
<dbReference type="InterPro" id="IPR023408">
    <property type="entry name" value="MscS_beta-dom_sf"/>
</dbReference>
<name>A0A839ENM0_9HYPH</name>
<feature type="transmembrane region" description="Helical" evidence="7">
    <location>
        <begin position="544"/>
        <end position="563"/>
    </location>
</feature>
<evidence type="ECO:0000256" key="3">
    <source>
        <dbReference type="ARBA" id="ARBA00022475"/>
    </source>
</evidence>
<keyword evidence="6 7" id="KW-0472">Membrane</keyword>
<feature type="transmembrane region" description="Helical" evidence="7">
    <location>
        <begin position="418"/>
        <end position="439"/>
    </location>
</feature>